<dbReference type="EMBL" id="JABAFG010000018">
    <property type="protein sequence ID" value="NME29001.1"/>
    <property type="molecule type" value="Genomic_DNA"/>
</dbReference>
<evidence type="ECO:0000313" key="1">
    <source>
        <dbReference type="EMBL" id="NME29001.1"/>
    </source>
</evidence>
<accession>A0A848BRK3</accession>
<organism evidence="1 2">
    <name type="scientific">Megasphaera hexanoica</name>
    <dbReference type="NCBI Taxonomy" id="1675036"/>
    <lineage>
        <taxon>Bacteria</taxon>
        <taxon>Bacillati</taxon>
        <taxon>Bacillota</taxon>
        <taxon>Negativicutes</taxon>
        <taxon>Veillonellales</taxon>
        <taxon>Veillonellaceae</taxon>
        <taxon>Megasphaera</taxon>
    </lineage>
</organism>
<gene>
    <name evidence="1" type="ORF">HF872_10275</name>
</gene>
<comment type="caution">
    <text evidence="1">The sequence shown here is derived from an EMBL/GenBank/DDBJ whole genome shotgun (WGS) entry which is preliminary data.</text>
</comment>
<protein>
    <submittedName>
        <fullName evidence="1">WYL domain-containing protein</fullName>
    </submittedName>
</protein>
<dbReference type="Proteomes" id="UP000591071">
    <property type="component" value="Unassembled WGS sequence"/>
</dbReference>
<evidence type="ECO:0000313" key="2">
    <source>
        <dbReference type="Proteomes" id="UP000591071"/>
    </source>
</evidence>
<dbReference type="RefSeq" id="WP_170087904.1">
    <property type="nucleotide sequence ID" value="NZ_JABAFG010000018.1"/>
</dbReference>
<reference evidence="1 2" key="1">
    <citation type="submission" date="2020-04" db="EMBL/GenBank/DDBJ databases">
        <authorList>
            <person name="Hitch T.C.A."/>
            <person name="Wylensek D."/>
            <person name="Clavel T."/>
        </authorList>
    </citation>
    <scope>NUCLEOTIDE SEQUENCE [LARGE SCALE GENOMIC DNA]</scope>
    <source>
        <strain evidence="1 2">Oil-RF-744-FAT-WT-6-1</strain>
    </source>
</reference>
<sequence length="322" mass="37989">MTELFTVFRNHLFLTLIQIINDIENGEQYTSDNIIQRFYGNFSFHPCLEREIRNILTLFFNTDGPFVQCRFPGQIPSMLLTTAEKEWIRTMAKDEEFSFLLTPDCRASLLDDLSQTETLFPLECSGRQTERHHQGDFPLQDSVRSCIDTYQQALWQHKKIRCYQYNSTNTFCPFRLEYDVASKRFFYIVYDESCQQFHRLPARMITDITLLQEPVPDTLLQKFKVFLEQQKQSVTITIRKKWNAVKRCFLLFSSFDKDAIYNEDSDSYSLTVYYYKFDTPEVISKIISLGSAVTVQSPQVMRKKIINQLKTSYARYTEGSIE</sequence>
<proteinExistence type="predicted"/>
<dbReference type="AlphaFoldDB" id="A0A848BRK3"/>
<name>A0A848BRK3_9FIRM</name>